<dbReference type="KEGG" id="ole:K0B96_12695"/>
<dbReference type="InterPro" id="IPR013655">
    <property type="entry name" value="PAS_fold_3"/>
</dbReference>
<dbReference type="GO" id="GO:0000155">
    <property type="term" value="F:phosphorelay sensor kinase activity"/>
    <property type="evidence" value="ECO:0007669"/>
    <property type="project" value="InterPro"/>
</dbReference>
<dbReference type="PANTHER" id="PTHR43065:SF42">
    <property type="entry name" value="TWO-COMPONENT SENSOR PPRA"/>
    <property type="match status" value="1"/>
</dbReference>
<dbReference type="InterPro" id="IPR005467">
    <property type="entry name" value="His_kinase_dom"/>
</dbReference>
<dbReference type="CDD" id="cd00156">
    <property type="entry name" value="REC"/>
    <property type="match status" value="1"/>
</dbReference>
<organism evidence="9 10">
    <name type="scientific">Horticoccus luteus</name>
    <dbReference type="NCBI Taxonomy" id="2862869"/>
    <lineage>
        <taxon>Bacteria</taxon>
        <taxon>Pseudomonadati</taxon>
        <taxon>Verrucomicrobiota</taxon>
        <taxon>Opitutia</taxon>
        <taxon>Opitutales</taxon>
        <taxon>Opitutaceae</taxon>
        <taxon>Horticoccus</taxon>
    </lineage>
</organism>
<dbReference type="PANTHER" id="PTHR43065">
    <property type="entry name" value="SENSOR HISTIDINE KINASE"/>
    <property type="match status" value="1"/>
</dbReference>
<dbReference type="InterPro" id="IPR036890">
    <property type="entry name" value="HATPase_C_sf"/>
</dbReference>
<dbReference type="Gene3D" id="3.30.450.20">
    <property type="entry name" value="PAS domain"/>
    <property type="match status" value="3"/>
</dbReference>
<feature type="domain" description="PAC" evidence="8">
    <location>
        <begin position="211"/>
        <end position="263"/>
    </location>
</feature>
<dbReference type="EMBL" id="CP080507">
    <property type="protein sequence ID" value="QYM78161.1"/>
    <property type="molecule type" value="Genomic_DNA"/>
</dbReference>
<dbReference type="PROSITE" id="PS50113">
    <property type="entry name" value="PAC"/>
    <property type="match status" value="1"/>
</dbReference>
<dbReference type="SUPFAM" id="SSF55785">
    <property type="entry name" value="PYP-like sensor domain (PAS domain)"/>
    <property type="match status" value="3"/>
</dbReference>
<dbReference type="CDD" id="cd00082">
    <property type="entry name" value="HisKA"/>
    <property type="match status" value="1"/>
</dbReference>
<evidence type="ECO:0000259" key="7">
    <source>
        <dbReference type="PROSITE" id="PS50112"/>
    </source>
</evidence>
<evidence type="ECO:0000256" key="1">
    <source>
        <dbReference type="ARBA" id="ARBA00000085"/>
    </source>
</evidence>
<dbReference type="InterPro" id="IPR004358">
    <property type="entry name" value="Sig_transdc_His_kin-like_C"/>
</dbReference>
<dbReference type="Pfam" id="PF02518">
    <property type="entry name" value="HATPase_c"/>
    <property type="match status" value="1"/>
</dbReference>
<dbReference type="InterPro" id="IPR001789">
    <property type="entry name" value="Sig_transdc_resp-reg_receiver"/>
</dbReference>
<sequence length="899" mass="95803">MTADDTNSPPRPADASAPALFALDAAGRITWASRSAAALGATAAPLIGEPFVALFVFDVVSRDPDLLEAQWDAVRAATATGPLRLSLRSAAAPDDDPGLAVDVQLEPGPNGDDWLATILPAPAADAARPAATDTESEAFRWLVEQGGVGFFDLNFATGRIYYSPAWKKLLGYVASELPDTYESWLGHLHPDDTGAAPDRLTRKPTAGPHAFSVEFRLRHRRGEYVWVQCTGLQQIDAAGAVTRAIGLCSDITERKELEEASVANDERFRTLAEDEGPLGAFEFDFTGAGTGWVSSSFAALTGFDDPAPLASSANFLQVLPPEAAELGLATWLLARGRAGQPHFAEPIRVRRRDGSALPVLFGAVRQVNRRRELLRVTGFICPLPADCALATEATATTALPAELAREAFGALAEGVLLTDAKGRIVFLNATASRLLRLSAEQVRDHPASDVFRLVDRESGRPGDDACEAALSAEAPLNLRADQALAAVAPDEAPVPIVWTARAVASATGQTLGVVIVFRDPDEMSLTPEELIKANRFEALGLLAGGIAHDFNNLLTTILGGVSLAKDSRDLSKLEDSEKASLAAKALTRQLLTVAKGGLGAESVVPSAEILHDAVRIAASGSDAVVTVEVPEGTDPVLMDRSQMLQVFQNLVVNAIQAMPPPPHRGRVQLSAVNVTLADDQIAGLPAGDYVQFESRDNAAGIKPEHLEKIFDPFFTTKKHGTGLGLATVLSIVRKHGGQIGVDSTVGVGTVFTIFLPKADRPAEVQARRAPSLRFGTGRVLFMDDDPKISALTAGMLQSLDYKFDLAKNGEEAVTLYKRYLNIGRPYDLVIMDVTVIGGMGAAETFTILRELDPDVRAIVASGYDNDDIARQFMDQGFSGYLAKPYRVTDLGKVMKTVLG</sequence>
<dbReference type="SMART" id="SM00086">
    <property type="entry name" value="PAC"/>
    <property type="match status" value="2"/>
</dbReference>
<reference evidence="9" key="1">
    <citation type="submission" date="2021-08" db="EMBL/GenBank/DDBJ databases">
        <title>Genome of a novel bacterium of the phylum Verrucomicrobia, Oleiharenicola sp. KSB-15.</title>
        <authorList>
            <person name="Chung J.-H."/>
            <person name="Ahn J.-H."/>
            <person name="Yoon Y."/>
            <person name="Kim D.-Y."/>
            <person name="An S.-H."/>
            <person name="Park I."/>
            <person name="Yeon J."/>
        </authorList>
    </citation>
    <scope>NUCLEOTIDE SEQUENCE</scope>
    <source>
        <strain evidence="9">KSB-15</strain>
    </source>
</reference>
<dbReference type="SMART" id="SM00387">
    <property type="entry name" value="HATPase_c"/>
    <property type="match status" value="1"/>
</dbReference>
<dbReference type="Pfam" id="PF08448">
    <property type="entry name" value="PAS_4"/>
    <property type="match status" value="1"/>
</dbReference>
<dbReference type="InterPro" id="IPR001610">
    <property type="entry name" value="PAC"/>
</dbReference>
<feature type="modified residue" description="4-aspartylphosphate" evidence="4">
    <location>
        <position position="832"/>
    </location>
</feature>
<dbReference type="InterPro" id="IPR035965">
    <property type="entry name" value="PAS-like_dom_sf"/>
</dbReference>
<dbReference type="PRINTS" id="PR00344">
    <property type="entry name" value="BCTRLSENSOR"/>
</dbReference>
<dbReference type="PROSITE" id="PS50112">
    <property type="entry name" value="PAS"/>
    <property type="match status" value="1"/>
</dbReference>
<dbReference type="InterPro" id="IPR000700">
    <property type="entry name" value="PAS-assoc_C"/>
</dbReference>
<evidence type="ECO:0000313" key="9">
    <source>
        <dbReference type="EMBL" id="QYM78161.1"/>
    </source>
</evidence>
<dbReference type="AlphaFoldDB" id="A0A8F9XKF9"/>
<proteinExistence type="predicted"/>
<feature type="domain" description="Histidine kinase" evidence="5">
    <location>
        <begin position="545"/>
        <end position="759"/>
    </location>
</feature>
<dbReference type="SMART" id="SM00388">
    <property type="entry name" value="HisKA"/>
    <property type="match status" value="1"/>
</dbReference>
<evidence type="ECO:0000259" key="8">
    <source>
        <dbReference type="PROSITE" id="PS50113"/>
    </source>
</evidence>
<dbReference type="Gene3D" id="3.40.50.2300">
    <property type="match status" value="1"/>
</dbReference>
<evidence type="ECO:0000313" key="10">
    <source>
        <dbReference type="Proteomes" id="UP000825051"/>
    </source>
</evidence>
<protein>
    <recommendedName>
        <fullName evidence="2">histidine kinase</fullName>
        <ecNumber evidence="2">2.7.13.3</ecNumber>
    </recommendedName>
</protein>
<dbReference type="InterPro" id="IPR003661">
    <property type="entry name" value="HisK_dim/P_dom"/>
</dbReference>
<comment type="catalytic activity">
    <reaction evidence="1">
        <text>ATP + protein L-histidine = ADP + protein N-phospho-L-histidine.</text>
        <dbReference type="EC" id="2.7.13.3"/>
    </reaction>
</comment>
<dbReference type="SMART" id="SM00091">
    <property type="entry name" value="PAS"/>
    <property type="match status" value="3"/>
</dbReference>
<feature type="domain" description="Response regulatory" evidence="6">
    <location>
        <begin position="778"/>
        <end position="898"/>
    </location>
</feature>
<evidence type="ECO:0000256" key="2">
    <source>
        <dbReference type="ARBA" id="ARBA00012438"/>
    </source>
</evidence>
<keyword evidence="10" id="KW-1185">Reference proteome</keyword>
<dbReference type="InterPro" id="IPR003594">
    <property type="entry name" value="HATPase_dom"/>
</dbReference>
<dbReference type="SMART" id="SM00448">
    <property type="entry name" value="REC"/>
    <property type="match status" value="1"/>
</dbReference>
<dbReference type="Gene3D" id="3.30.565.10">
    <property type="entry name" value="Histidine kinase-like ATPase, C-terminal domain"/>
    <property type="match status" value="1"/>
</dbReference>
<dbReference type="Pfam" id="PF00072">
    <property type="entry name" value="Response_reg"/>
    <property type="match status" value="1"/>
</dbReference>
<dbReference type="InterPro" id="IPR000014">
    <property type="entry name" value="PAS"/>
</dbReference>
<evidence type="ECO:0000256" key="3">
    <source>
        <dbReference type="ARBA" id="ARBA00022553"/>
    </source>
</evidence>
<dbReference type="InterPro" id="IPR013656">
    <property type="entry name" value="PAS_4"/>
</dbReference>
<dbReference type="CDD" id="cd00130">
    <property type="entry name" value="PAS"/>
    <property type="match status" value="2"/>
</dbReference>
<dbReference type="Gene3D" id="1.10.287.130">
    <property type="match status" value="1"/>
</dbReference>
<dbReference type="SUPFAM" id="SSF52172">
    <property type="entry name" value="CheY-like"/>
    <property type="match status" value="1"/>
</dbReference>
<evidence type="ECO:0000259" key="5">
    <source>
        <dbReference type="PROSITE" id="PS50109"/>
    </source>
</evidence>
<dbReference type="PROSITE" id="PS50109">
    <property type="entry name" value="HIS_KIN"/>
    <property type="match status" value="1"/>
</dbReference>
<dbReference type="NCBIfam" id="TIGR00229">
    <property type="entry name" value="sensory_box"/>
    <property type="match status" value="1"/>
</dbReference>
<evidence type="ECO:0000256" key="4">
    <source>
        <dbReference type="PROSITE-ProRule" id="PRU00169"/>
    </source>
</evidence>
<gene>
    <name evidence="9" type="ORF">K0B96_12695</name>
</gene>
<dbReference type="RefSeq" id="WP_220161265.1">
    <property type="nucleotide sequence ID" value="NZ_CP080507.1"/>
</dbReference>
<accession>A0A8F9XKF9</accession>
<dbReference type="PROSITE" id="PS50110">
    <property type="entry name" value="RESPONSE_REGULATORY"/>
    <property type="match status" value="1"/>
</dbReference>
<dbReference type="EC" id="2.7.13.3" evidence="2"/>
<dbReference type="Proteomes" id="UP000825051">
    <property type="component" value="Chromosome"/>
</dbReference>
<dbReference type="Pfam" id="PF08447">
    <property type="entry name" value="PAS_3"/>
    <property type="match status" value="1"/>
</dbReference>
<name>A0A8F9XKF9_9BACT</name>
<dbReference type="InterPro" id="IPR011006">
    <property type="entry name" value="CheY-like_superfamily"/>
</dbReference>
<keyword evidence="3 4" id="KW-0597">Phosphoprotein</keyword>
<evidence type="ECO:0000259" key="6">
    <source>
        <dbReference type="PROSITE" id="PS50110"/>
    </source>
</evidence>
<feature type="domain" description="PAS" evidence="7">
    <location>
        <begin position="400"/>
        <end position="473"/>
    </location>
</feature>
<dbReference type="SUPFAM" id="SSF55874">
    <property type="entry name" value="ATPase domain of HSP90 chaperone/DNA topoisomerase II/histidine kinase"/>
    <property type="match status" value="1"/>
</dbReference>